<dbReference type="EMBL" id="CAJJDP010000170">
    <property type="protein sequence ID" value="CAD8214065.1"/>
    <property type="molecule type" value="Genomic_DNA"/>
</dbReference>
<dbReference type="Proteomes" id="UP000683925">
    <property type="component" value="Unassembled WGS sequence"/>
</dbReference>
<protein>
    <submittedName>
        <fullName evidence="1">Uncharacterized protein</fullName>
    </submittedName>
</protein>
<gene>
    <name evidence="1" type="ORF">POCTA_138.1.T1670043</name>
</gene>
<keyword evidence="2" id="KW-1185">Reference proteome</keyword>
<accession>A0A8S1YIL9</accession>
<organism evidence="1 2">
    <name type="scientific">Paramecium octaurelia</name>
    <dbReference type="NCBI Taxonomy" id="43137"/>
    <lineage>
        <taxon>Eukaryota</taxon>
        <taxon>Sar</taxon>
        <taxon>Alveolata</taxon>
        <taxon>Ciliophora</taxon>
        <taxon>Intramacronucleata</taxon>
        <taxon>Oligohymenophorea</taxon>
        <taxon>Peniculida</taxon>
        <taxon>Parameciidae</taxon>
        <taxon>Paramecium</taxon>
    </lineage>
</organism>
<evidence type="ECO:0000313" key="2">
    <source>
        <dbReference type="Proteomes" id="UP000683925"/>
    </source>
</evidence>
<reference evidence="1" key="1">
    <citation type="submission" date="2021-01" db="EMBL/GenBank/DDBJ databases">
        <authorList>
            <consortium name="Genoscope - CEA"/>
            <person name="William W."/>
        </authorList>
    </citation>
    <scope>NUCLEOTIDE SEQUENCE</scope>
</reference>
<proteinExistence type="predicted"/>
<sequence length="361" mass="42541">MNSSYLIKYYDDNLTNSISQQINPLIQNKISNQQKDQQISQFINAQSIELASTIPQSNFKPFTYQLISQNSIKQNEDCRAIAVNKDYSTLIATSYKQIKVFEFKQRMLTQQQILSLFKKNLSDYSFLRKFLQKLTTGLILQMSQYTGYKVLITQPFHFQIAQLRNLWIFDSSRTLKSLPNSWQDHLASLLFNVRPKDPRGITVSSISTVKGIEVEFFNMRTRAIADQPQFIQLDTNLRTENTTSKYTQKQQKLLEQKIKKNPWNDIRKRKFFNRKYYSQIIQDSIQGKLNLAGRFIKSLKIVFFLDWNLYFVLIQKCRNRKIFLVSLNSQALKFSQRGHKSGFDIRLSPQVNERMKLMQTL</sequence>
<dbReference type="AlphaFoldDB" id="A0A8S1YIL9"/>
<comment type="caution">
    <text evidence="1">The sequence shown here is derived from an EMBL/GenBank/DDBJ whole genome shotgun (WGS) entry which is preliminary data.</text>
</comment>
<name>A0A8S1YIL9_PAROT</name>
<dbReference type="OrthoDB" id="406844at2759"/>
<evidence type="ECO:0000313" key="1">
    <source>
        <dbReference type="EMBL" id="CAD8214065.1"/>
    </source>
</evidence>